<sequence length="32" mass="3464">MSSTQTGSTNDDYQLGVEAIDLTQIMSESNNL</sequence>
<dbReference type="Proteomes" id="UP000663889">
    <property type="component" value="Unassembled WGS sequence"/>
</dbReference>
<dbReference type="EMBL" id="CAJNOO010007151">
    <property type="protein sequence ID" value="CAF1462840.1"/>
    <property type="molecule type" value="Genomic_DNA"/>
</dbReference>
<evidence type="ECO:0000313" key="1">
    <source>
        <dbReference type="EMBL" id="CAF1462840.1"/>
    </source>
</evidence>
<reference evidence="2" key="1">
    <citation type="submission" date="2021-02" db="EMBL/GenBank/DDBJ databases">
        <authorList>
            <person name="Nowell W R."/>
        </authorList>
    </citation>
    <scope>NUCLEOTIDE SEQUENCE</scope>
</reference>
<dbReference type="EMBL" id="CAJNOU010007433">
    <property type="protein sequence ID" value="CAF1524612.1"/>
    <property type="molecule type" value="Genomic_DNA"/>
</dbReference>
<dbReference type="Proteomes" id="UP000663882">
    <property type="component" value="Unassembled WGS sequence"/>
</dbReference>
<evidence type="ECO:0000313" key="3">
    <source>
        <dbReference type="Proteomes" id="UP000663889"/>
    </source>
</evidence>
<feature type="non-terminal residue" evidence="2">
    <location>
        <position position="1"/>
    </location>
</feature>
<proteinExistence type="predicted"/>
<organism evidence="2 3">
    <name type="scientific">Rotaria sordida</name>
    <dbReference type="NCBI Taxonomy" id="392033"/>
    <lineage>
        <taxon>Eukaryota</taxon>
        <taxon>Metazoa</taxon>
        <taxon>Spiralia</taxon>
        <taxon>Gnathifera</taxon>
        <taxon>Rotifera</taxon>
        <taxon>Eurotatoria</taxon>
        <taxon>Bdelloidea</taxon>
        <taxon>Philodinida</taxon>
        <taxon>Philodinidae</taxon>
        <taxon>Rotaria</taxon>
    </lineage>
</organism>
<gene>
    <name evidence="1" type="ORF">RFH988_LOCUS37228</name>
    <name evidence="2" type="ORF">SEV965_LOCUS37202</name>
</gene>
<accession>A0A815UUH5</accession>
<comment type="caution">
    <text evidence="2">The sequence shown here is derived from an EMBL/GenBank/DDBJ whole genome shotgun (WGS) entry which is preliminary data.</text>
</comment>
<protein>
    <submittedName>
        <fullName evidence="2">Uncharacterized protein</fullName>
    </submittedName>
</protein>
<name>A0A815UUH5_9BILA</name>
<dbReference type="AlphaFoldDB" id="A0A815UUH5"/>
<evidence type="ECO:0000313" key="2">
    <source>
        <dbReference type="EMBL" id="CAF1524612.1"/>
    </source>
</evidence>